<keyword evidence="7" id="KW-1185">Reference proteome</keyword>
<dbReference type="GO" id="GO:0004553">
    <property type="term" value="F:hydrolase activity, hydrolyzing O-glycosyl compounds"/>
    <property type="evidence" value="ECO:0007669"/>
    <property type="project" value="InterPro"/>
</dbReference>
<dbReference type="PANTHER" id="PTHR37423">
    <property type="entry name" value="SOLUBLE LYTIC MUREIN TRANSGLYCOSYLASE-RELATED"/>
    <property type="match status" value="1"/>
</dbReference>
<gene>
    <name evidence="6" type="ORF">G3576_15260</name>
</gene>
<dbReference type="Pfam" id="PF01464">
    <property type="entry name" value="SLT"/>
    <property type="match status" value="1"/>
</dbReference>
<dbReference type="InterPro" id="IPR000189">
    <property type="entry name" value="Transglyc_AS"/>
</dbReference>
<dbReference type="Proteomes" id="UP000475385">
    <property type="component" value="Unassembled WGS sequence"/>
</dbReference>
<comment type="similarity">
    <text evidence="2">Belongs to the virb1 family.</text>
</comment>
<accession>A0A6M1LM11</accession>
<dbReference type="PROSITE" id="PS00922">
    <property type="entry name" value="TRANSGLYCOSYLASE"/>
    <property type="match status" value="1"/>
</dbReference>
<dbReference type="InterPro" id="IPR008258">
    <property type="entry name" value="Transglycosylase_SLT_dom_1"/>
</dbReference>
<reference evidence="6 7" key="1">
    <citation type="submission" date="2020-02" db="EMBL/GenBank/DDBJ databases">
        <authorList>
            <person name="Kim H.M."/>
            <person name="Jeon C.O."/>
        </authorList>
    </citation>
    <scope>NUCLEOTIDE SEQUENCE [LARGE SCALE GENOMIC DNA]</scope>
    <source>
        <strain evidence="6 7">PeD5</strain>
    </source>
</reference>
<feature type="domain" description="Transglycosylase SLT" evidence="5">
    <location>
        <begin position="435"/>
        <end position="537"/>
    </location>
</feature>
<feature type="chain" id="PRO_5027069240" evidence="4">
    <location>
        <begin position="35"/>
        <end position="606"/>
    </location>
</feature>
<evidence type="ECO:0000256" key="1">
    <source>
        <dbReference type="ARBA" id="ARBA00007734"/>
    </source>
</evidence>
<evidence type="ECO:0000256" key="4">
    <source>
        <dbReference type="SAM" id="SignalP"/>
    </source>
</evidence>
<dbReference type="PANTHER" id="PTHR37423:SF2">
    <property type="entry name" value="MEMBRANE-BOUND LYTIC MUREIN TRANSGLYCOSYLASE C"/>
    <property type="match status" value="1"/>
</dbReference>
<reference evidence="6 7" key="2">
    <citation type="submission" date="2020-03" db="EMBL/GenBank/DDBJ databases">
        <title>Roseomonas stagni sp. nov., isolated from pond water in Japan.</title>
        <authorList>
            <person name="Furuhata K."/>
            <person name="Miyamoto H."/>
            <person name="Goto K."/>
        </authorList>
    </citation>
    <scope>NUCLEOTIDE SEQUENCE [LARGE SCALE GENOMIC DNA]</scope>
    <source>
        <strain evidence="6 7">PeD5</strain>
    </source>
</reference>
<dbReference type="GO" id="GO:0008933">
    <property type="term" value="F:peptidoglycan lytic transglycosylase activity"/>
    <property type="evidence" value="ECO:0007669"/>
    <property type="project" value="InterPro"/>
</dbReference>
<dbReference type="GO" id="GO:0016020">
    <property type="term" value="C:membrane"/>
    <property type="evidence" value="ECO:0007669"/>
    <property type="project" value="InterPro"/>
</dbReference>
<evidence type="ECO:0000256" key="3">
    <source>
        <dbReference type="ARBA" id="ARBA00022729"/>
    </source>
</evidence>
<dbReference type="EMBL" id="JAAIKB010000005">
    <property type="protein sequence ID" value="NGM21381.1"/>
    <property type="molecule type" value="Genomic_DNA"/>
</dbReference>
<comment type="similarity">
    <text evidence="1">Belongs to the transglycosylase Slt family.</text>
</comment>
<protein>
    <submittedName>
        <fullName evidence="6">Lytic transglycosylase domain-containing protein</fullName>
    </submittedName>
</protein>
<proteinExistence type="inferred from homology"/>
<comment type="caution">
    <text evidence="6">The sequence shown here is derived from an EMBL/GenBank/DDBJ whole genome shotgun (WGS) entry which is preliminary data.</text>
</comment>
<evidence type="ECO:0000313" key="7">
    <source>
        <dbReference type="Proteomes" id="UP000475385"/>
    </source>
</evidence>
<evidence type="ECO:0000313" key="6">
    <source>
        <dbReference type="EMBL" id="NGM21381.1"/>
    </source>
</evidence>
<evidence type="ECO:0000256" key="2">
    <source>
        <dbReference type="ARBA" id="ARBA00009387"/>
    </source>
</evidence>
<organism evidence="6 7">
    <name type="scientific">Falsiroseomonas algicola</name>
    <dbReference type="NCBI Taxonomy" id="2716930"/>
    <lineage>
        <taxon>Bacteria</taxon>
        <taxon>Pseudomonadati</taxon>
        <taxon>Pseudomonadota</taxon>
        <taxon>Alphaproteobacteria</taxon>
        <taxon>Acetobacterales</taxon>
        <taxon>Roseomonadaceae</taxon>
        <taxon>Falsiroseomonas</taxon>
    </lineage>
</organism>
<dbReference type="Gene3D" id="1.10.530.10">
    <property type="match status" value="1"/>
</dbReference>
<dbReference type="InterPro" id="IPR008939">
    <property type="entry name" value="Lytic_TGlycosylase_superhlx_U"/>
</dbReference>
<keyword evidence="3 4" id="KW-0732">Signal</keyword>
<dbReference type="SUPFAM" id="SSF48435">
    <property type="entry name" value="Bacterial muramidases"/>
    <property type="match status" value="1"/>
</dbReference>
<dbReference type="AlphaFoldDB" id="A0A6M1LM11"/>
<dbReference type="Gene3D" id="1.25.20.10">
    <property type="entry name" value="Bacterial muramidases"/>
    <property type="match status" value="1"/>
</dbReference>
<dbReference type="SUPFAM" id="SSF53955">
    <property type="entry name" value="Lysozyme-like"/>
    <property type="match status" value="1"/>
</dbReference>
<dbReference type="CDD" id="cd13401">
    <property type="entry name" value="Slt70-like"/>
    <property type="match status" value="1"/>
</dbReference>
<feature type="signal peptide" evidence="4">
    <location>
        <begin position="1"/>
        <end position="34"/>
    </location>
</feature>
<evidence type="ECO:0000259" key="5">
    <source>
        <dbReference type="Pfam" id="PF01464"/>
    </source>
</evidence>
<sequence>MRAICPMALRRRPVSPSRSLVMAALVGATMIAGAQVPAFGQRADQTAMSVPRPAVQGGVAGFPQPLAPSDATRLRRIFELQSRGENALAAREIERLDDRRLVGHVLADRWLRGHEPPPSELLGWLTDYADHPDAPRIHAMLVRRAPRGMVLPPAPSQEILADGAEVVPEEREPASRTITRNASLDRTVRDRAGNGDEAGALAAIARARVSAPYAALLRGEVAQALLQQGRDQDAFRIASEAARQSAGTAFPGYIAGLAAWALDRPDVALAYLEHAARSEIASPAIRAGAAFWTARAAVRARRPQAYVPWMMQAAQEPRTFYGMVARRALGLPMGFAWEREIAGEGEAAAIAESAAGWRALALLQIGQRDRAEAEMRALWPRVQGNAGVLRAMLLLASQAGMTDLAAQLAALSQTADGRPRDFARFPLPRLEPMLGFRVDPALLYALARQESNFDPRAVSPAGARGLLQIMPATASYVTGDSSLRGSNVSRLHDPGFSLEVGQRYVHYLARSENVNGDLIRLLASYNAGPGNLGRWLPAIRHRDDPFLFIESIPVGETRQFVQRVLAYSWIYAARLGLPSPSLDALATGRFPQFQDSQAVAAMLTPR</sequence>
<dbReference type="InterPro" id="IPR023346">
    <property type="entry name" value="Lysozyme-like_dom_sf"/>
</dbReference>
<dbReference type="GO" id="GO:0042597">
    <property type="term" value="C:periplasmic space"/>
    <property type="evidence" value="ECO:0007669"/>
    <property type="project" value="InterPro"/>
</dbReference>
<name>A0A6M1LM11_9PROT</name>
<dbReference type="GO" id="GO:0000270">
    <property type="term" value="P:peptidoglycan metabolic process"/>
    <property type="evidence" value="ECO:0007669"/>
    <property type="project" value="InterPro"/>
</dbReference>